<dbReference type="AlphaFoldDB" id="A0A367QXT7"/>
<evidence type="ECO:0008006" key="3">
    <source>
        <dbReference type="Google" id="ProtNLM"/>
    </source>
</evidence>
<proteinExistence type="predicted"/>
<sequence>MNNVRYRHCLLQTLGRLEQLNHKKDYSGPYHGYDGFAIFARDMDLALNSPTWGLIGAPWSKKAEAKAKAAV</sequence>
<dbReference type="SUPFAM" id="SSF53807">
    <property type="entry name" value="Helical backbone' metal receptor"/>
    <property type="match status" value="1"/>
</dbReference>
<accession>A0A367QXT7</accession>
<organism evidence="1 2">
    <name type="scientific">Nostoc minutum NIES-26</name>
    <dbReference type="NCBI Taxonomy" id="1844469"/>
    <lineage>
        <taxon>Bacteria</taxon>
        <taxon>Bacillati</taxon>
        <taxon>Cyanobacteriota</taxon>
        <taxon>Cyanophyceae</taxon>
        <taxon>Nostocales</taxon>
        <taxon>Nostocaceae</taxon>
        <taxon>Nostoc</taxon>
    </lineage>
</organism>
<gene>
    <name evidence="1" type="ORF">A6770_01075</name>
</gene>
<dbReference type="EMBL" id="LXQD01000295">
    <property type="protein sequence ID" value="RCJ29018.1"/>
    <property type="molecule type" value="Genomic_DNA"/>
</dbReference>
<keyword evidence="2" id="KW-1185">Reference proteome</keyword>
<protein>
    <recommendedName>
        <fullName evidence="3">Nitrogenase molybdenum-iron protein alpha chain</fullName>
    </recommendedName>
</protein>
<dbReference type="Gene3D" id="3.40.50.1980">
    <property type="entry name" value="Nitrogenase molybdenum iron protein domain"/>
    <property type="match status" value="1"/>
</dbReference>
<evidence type="ECO:0000313" key="2">
    <source>
        <dbReference type="Proteomes" id="UP000252107"/>
    </source>
</evidence>
<reference evidence="1" key="1">
    <citation type="submission" date="2016-04" db="EMBL/GenBank/DDBJ databases">
        <authorList>
            <person name="Tabuchi Yagui T.R."/>
        </authorList>
    </citation>
    <scope>NUCLEOTIDE SEQUENCE [LARGE SCALE GENOMIC DNA]</scope>
    <source>
        <strain evidence="1">NIES-26</strain>
    </source>
</reference>
<evidence type="ECO:0000313" key="1">
    <source>
        <dbReference type="EMBL" id="RCJ29018.1"/>
    </source>
</evidence>
<name>A0A367QXT7_9NOSO</name>
<comment type="caution">
    <text evidence="1">The sequence shown here is derived from an EMBL/GenBank/DDBJ whole genome shotgun (WGS) entry which is preliminary data.</text>
</comment>
<dbReference type="Proteomes" id="UP000252107">
    <property type="component" value="Unassembled WGS sequence"/>
</dbReference>